<dbReference type="AlphaFoldDB" id="D5GG70"/>
<organism evidence="1 2">
    <name type="scientific">Tuber melanosporum (strain Mel28)</name>
    <name type="common">Perigord black truffle</name>
    <dbReference type="NCBI Taxonomy" id="656061"/>
    <lineage>
        <taxon>Eukaryota</taxon>
        <taxon>Fungi</taxon>
        <taxon>Dikarya</taxon>
        <taxon>Ascomycota</taxon>
        <taxon>Pezizomycotina</taxon>
        <taxon>Pezizomycetes</taxon>
        <taxon>Pezizales</taxon>
        <taxon>Tuberaceae</taxon>
        <taxon>Tuber</taxon>
    </lineage>
</organism>
<dbReference type="KEGG" id="tml:GSTUM_00007238001"/>
<dbReference type="Proteomes" id="UP000006911">
    <property type="component" value="Unassembled WGS sequence"/>
</dbReference>
<protein>
    <submittedName>
        <fullName evidence="1">(Perigord truffle) hypothetical protein</fullName>
    </submittedName>
</protein>
<dbReference type="HOGENOM" id="CLU_1887265_0_0_1"/>
<gene>
    <name evidence="1" type="ORF">GSTUM_00007238001</name>
</gene>
<dbReference type="InParanoid" id="D5GG70"/>
<dbReference type="RefSeq" id="XP_002839322.1">
    <property type="nucleotide sequence ID" value="XM_002839276.1"/>
</dbReference>
<proteinExistence type="predicted"/>
<name>D5GG70_TUBMM</name>
<accession>D5GG70</accession>
<dbReference type="EMBL" id="FN430242">
    <property type="protein sequence ID" value="CAZ83513.1"/>
    <property type="molecule type" value="Genomic_DNA"/>
</dbReference>
<dbReference type="GeneID" id="9184575"/>
<evidence type="ECO:0000313" key="2">
    <source>
        <dbReference type="Proteomes" id="UP000006911"/>
    </source>
</evidence>
<keyword evidence="2" id="KW-1185">Reference proteome</keyword>
<reference evidence="1 2" key="1">
    <citation type="journal article" date="2010" name="Nature">
        <title>Perigord black truffle genome uncovers evolutionary origins and mechanisms of symbiosis.</title>
        <authorList>
            <person name="Martin F."/>
            <person name="Kohler A."/>
            <person name="Murat C."/>
            <person name="Balestrini R."/>
            <person name="Coutinho P.M."/>
            <person name="Jaillon O."/>
            <person name="Montanini B."/>
            <person name="Morin E."/>
            <person name="Noel B."/>
            <person name="Percudani R."/>
            <person name="Porcel B."/>
            <person name="Rubini A."/>
            <person name="Amicucci A."/>
            <person name="Amselem J."/>
            <person name="Anthouard V."/>
            <person name="Arcioni S."/>
            <person name="Artiguenave F."/>
            <person name="Aury J.M."/>
            <person name="Ballario P."/>
            <person name="Bolchi A."/>
            <person name="Brenna A."/>
            <person name="Brun A."/>
            <person name="Buee M."/>
            <person name="Cantarel B."/>
            <person name="Chevalier G."/>
            <person name="Couloux A."/>
            <person name="Da Silva C."/>
            <person name="Denoeud F."/>
            <person name="Duplessis S."/>
            <person name="Ghignone S."/>
            <person name="Hilselberger B."/>
            <person name="Iotti M."/>
            <person name="Marcais B."/>
            <person name="Mello A."/>
            <person name="Miranda M."/>
            <person name="Pacioni G."/>
            <person name="Quesneville H."/>
            <person name="Riccioni C."/>
            <person name="Ruotolo R."/>
            <person name="Splivallo R."/>
            <person name="Stocchi V."/>
            <person name="Tisserant E."/>
            <person name="Viscomi A.R."/>
            <person name="Zambonelli A."/>
            <person name="Zampieri E."/>
            <person name="Henrissat B."/>
            <person name="Lebrun M.H."/>
            <person name="Paolocci F."/>
            <person name="Bonfante P."/>
            <person name="Ottonello S."/>
            <person name="Wincker P."/>
        </authorList>
    </citation>
    <scope>NUCLEOTIDE SEQUENCE [LARGE SCALE GENOMIC DNA]</scope>
    <source>
        <strain evidence="1 2">Mel28</strain>
    </source>
</reference>
<evidence type="ECO:0000313" key="1">
    <source>
        <dbReference type="EMBL" id="CAZ83513.1"/>
    </source>
</evidence>
<sequence length="135" mass="14537">MIPPPSCDNLFTLLWRNGGSSDLRDSSKGFSFPFPISASSTVTGIITNSCSSTKSYRPLTPLPPPQHSACSDTGNVCTCTSPSPRTTPSPPSSSPIPIRISCPNVARSRCQKSTFFFFFFLSRLARIAHPQPGLL</sequence>